<accession>A0A6C0KIC0</accession>
<keyword evidence="4" id="KW-0547">Nucleotide-binding</keyword>
<dbReference type="GO" id="GO:0016740">
    <property type="term" value="F:transferase activity"/>
    <property type="evidence" value="ECO:0007669"/>
    <property type="project" value="UniProtKB-KW"/>
</dbReference>
<protein>
    <recommendedName>
        <fullName evidence="8">Poly(A) polymerase catalytic subunit domain-containing protein</fullName>
    </recommendedName>
</protein>
<evidence type="ECO:0000256" key="3">
    <source>
        <dbReference type="ARBA" id="ARBA00022679"/>
    </source>
</evidence>
<keyword evidence="5" id="KW-0067">ATP-binding</keyword>
<dbReference type="Pfam" id="PF19244">
    <property type="entry name" value="Poly_A_pol_cat"/>
    <property type="match status" value="1"/>
</dbReference>
<proteinExistence type="predicted"/>
<organism evidence="9">
    <name type="scientific">viral metagenome</name>
    <dbReference type="NCBI Taxonomy" id="1070528"/>
    <lineage>
        <taxon>unclassified sequences</taxon>
        <taxon>metagenomes</taxon>
        <taxon>organismal metagenomes</taxon>
    </lineage>
</organism>
<evidence type="ECO:0000256" key="1">
    <source>
        <dbReference type="ARBA" id="ARBA00004328"/>
    </source>
</evidence>
<comment type="subcellular location">
    <subcellularLocation>
        <location evidence="1">Virion</location>
    </subcellularLocation>
</comment>
<evidence type="ECO:0000256" key="5">
    <source>
        <dbReference type="ARBA" id="ARBA00022840"/>
    </source>
</evidence>
<evidence type="ECO:0000259" key="8">
    <source>
        <dbReference type="Pfam" id="PF19244"/>
    </source>
</evidence>
<dbReference type="GO" id="GO:0006397">
    <property type="term" value="P:mRNA processing"/>
    <property type="evidence" value="ECO:0007669"/>
    <property type="project" value="UniProtKB-KW"/>
</dbReference>
<sequence>MKYNKYLKSKSKSKSRKIKNELCNDNMTFQECEKAILRNAIDKTEELVGSELANNSEVKKIIGILEEFLRTKKLVCYGGTAINNILPKEDQFYNTDIEIPDYDFYSKNALEDAKQLADIYYKHGYIEIEAKAGVHLGTYKVFVNFLPIADITQMHTSIFKILQKDSIKIKGIHYAPPNFLRMNMYLELSRPRGDVSRWEKVYERLSLLNKHYPLIVNNEKCERIDFERIKTDKDEYDERLYLDVRDILIEMGAVFFGGYAVSLYSKYDSVQNKYNEHFADFDVLMENIEKAAEDVKTQLKYKYEYSKEYKNIKIVKHDGVHEIIPDSIEIIVNNKSVVNIYSTLACHNYNTITIHKQKIKIATLYTIMNFYFAFIYVNEKRHNKDKLLCMAKYLFDIEKTHKLENDGILNKFNADCVGEQLTLADIRAEKAEKHNELARDTVEYDKWFLKYMPGRNKTTYSKQYTRKNSKNTKTKTASASIEPVKKDWGFLF</sequence>
<name>A0A6C0KIC0_9ZZZZ</name>
<keyword evidence="7" id="KW-0804">Transcription</keyword>
<keyword evidence="3" id="KW-0808">Transferase</keyword>
<reference evidence="9" key="1">
    <citation type="journal article" date="2020" name="Nature">
        <title>Giant virus diversity and host interactions through global metagenomics.</title>
        <authorList>
            <person name="Schulz F."/>
            <person name="Roux S."/>
            <person name="Paez-Espino D."/>
            <person name="Jungbluth S."/>
            <person name="Walsh D.A."/>
            <person name="Denef V.J."/>
            <person name="McMahon K.D."/>
            <person name="Konstantinidis K.T."/>
            <person name="Eloe-Fadrosh E.A."/>
            <person name="Kyrpides N.C."/>
            <person name="Woyke T."/>
        </authorList>
    </citation>
    <scope>NUCLEOTIDE SEQUENCE</scope>
    <source>
        <strain evidence="9">GVMAG-S-3300012000-53</strain>
    </source>
</reference>
<dbReference type="InterPro" id="IPR045355">
    <property type="entry name" value="PolyA_pol_cat_su"/>
</dbReference>
<evidence type="ECO:0000313" key="9">
    <source>
        <dbReference type="EMBL" id="QHU16557.1"/>
    </source>
</evidence>
<dbReference type="GO" id="GO:0005524">
    <property type="term" value="F:ATP binding"/>
    <property type="evidence" value="ECO:0007669"/>
    <property type="project" value="UniProtKB-KW"/>
</dbReference>
<keyword evidence="2" id="KW-0507">mRNA processing</keyword>
<dbReference type="AlphaFoldDB" id="A0A6C0KIC0"/>
<feature type="domain" description="Poly(A) polymerase catalytic subunit" evidence="8">
    <location>
        <begin position="64"/>
        <end position="192"/>
    </location>
</feature>
<dbReference type="EMBL" id="MN740886">
    <property type="protein sequence ID" value="QHU16557.1"/>
    <property type="molecule type" value="Genomic_DNA"/>
</dbReference>
<keyword evidence="6" id="KW-0946">Virion</keyword>
<evidence type="ECO:0000256" key="6">
    <source>
        <dbReference type="ARBA" id="ARBA00022844"/>
    </source>
</evidence>
<evidence type="ECO:0000256" key="2">
    <source>
        <dbReference type="ARBA" id="ARBA00022664"/>
    </source>
</evidence>
<evidence type="ECO:0000256" key="4">
    <source>
        <dbReference type="ARBA" id="ARBA00022741"/>
    </source>
</evidence>
<evidence type="ECO:0000256" key="7">
    <source>
        <dbReference type="ARBA" id="ARBA00023163"/>
    </source>
</evidence>
<dbReference type="GO" id="GO:0044423">
    <property type="term" value="C:virion component"/>
    <property type="evidence" value="ECO:0007669"/>
    <property type="project" value="UniProtKB-KW"/>
</dbReference>